<name>A0AC60P6T7_IXOPE</name>
<comment type="caution">
    <text evidence="1">The sequence shown here is derived from an EMBL/GenBank/DDBJ whole genome shotgun (WGS) entry which is preliminary data.</text>
</comment>
<accession>A0AC60P6T7</accession>
<gene>
    <name evidence="1" type="ORF">HPB47_007670</name>
</gene>
<dbReference type="EMBL" id="JABSTQ010011101">
    <property type="protein sequence ID" value="KAG0415177.1"/>
    <property type="molecule type" value="Genomic_DNA"/>
</dbReference>
<evidence type="ECO:0000313" key="1">
    <source>
        <dbReference type="EMBL" id="KAG0415177.1"/>
    </source>
</evidence>
<dbReference type="Proteomes" id="UP000805193">
    <property type="component" value="Unassembled WGS sequence"/>
</dbReference>
<keyword evidence="2" id="KW-1185">Reference proteome</keyword>
<protein>
    <submittedName>
        <fullName evidence="1">Uncharacterized protein</fullName>
    </submittedName>
</protein>
<sequence length="178" mass="18626">MLPARSSACEEAALLPVGPVAPYLSEGGKVAAGSPAASAQIRSGPIGQLSIHGEAAATGLGSLLRPPRALAERRLIAAARNGAKPAVRYQKHPETGFAAGAPSPRPKDTPDSVALAPPRPFDASFLRRFLPVALLSRATHQRLAAHALAFARATRSAEAPRCPRDDRFAGRRPPKRGR</sequence>
<organism evidence="1 2">
    <name type="scientific">Ixodes persulcatus</name>
    <name type="common">Taiga tick</name>
    <dbReference type="NCBI Taxonomy" id="34615"/>
    <lineage>
        <taxon>Eukaryota</taxon>
        <taxon>Metazoa</taxon>
        <taxon>Ecdysozoa</taxon>
        <taxon>Arthropoda</taxon>
        <taxon>Chelicerata</taxon>
        <taxon>Arachnida</taxon>
        <taxon>Acari</taxon>
        <taxon>Parasitiformes</taxon>
        <taxon>Ixodida</taxon>
        <taxon>Ixodoidea</taxon>
        <taxon>Ixodidae</taxon>
        <taxon>Ixodinae</taxon>
        <taxon>Ixodes</taxon>
    </lineage>
</organism>
<proteinExistence type="predicted"/>
<evidence type="ECO:0000313" key="2">
    <source>
        <dbReference type="Proteomes" id="UP000805193"/>
    </source>
</evidence>
<reference evidence="1 2" key="1">
    <citation type="journal article" date="2020" name="Cell">
        <title>Large-Scale Comparative Analyses of Tick Genomes Elucidate Their Genetic Diversity and Vector Capacities.</title>
        <authorList>
            <consortium name="Tick Genome and Microbiome Consortium (TIGMIC)"/>
            <person name="Jia N."/>
            <person name="Wang J."/>
            <person name="Shi W."/>
            <person name="Du L."/>
            <person name="Sun Y."/>
            <person name="Zhan W."/>
            <person name="Jiang J.F."/>
            <person name="Wang Q."/>
            <person name="Zhang B."/>
            <person name="Ji P."/>
            <person name="Bell-Sakyi L."/>
            <person name="Cui X.M."/>
            <person name="Yuan T.T."/>
            <person name="Jiang B.G."/>
            <person name="Yang W.F."/>
            <person name="Lam T.T."/>
            <person name="Chang Q.C."/>
            <person name="Ding S.J."/>
            <person name="Wang X.J."/>
            <person name="Zhu J.G."/>
            <person name="Ruan X.D."/>
            <person name="Zhao L."/>
            <person name="Wei J.T."/>
            <person name="Ye R.Z."/>
            <person name="Que T.C."/>
            <person name="Du C.H."/>
            <person name="Zhou Y.H."/>
            <person name="Cheng J.X."/>
            <person name="Dai P.F."/>
            <person name="Guo W.B."/>
            <person name="Han X.H."/>
            <person name="Huang E.J."/>
            <person name="Li L.F."/>
            <person name="Wei W."/>
            <person name="Gao Y.C."/>
            <person name="Liu J.Z."/>
            <person name="Shao H.Z."/>
            <person name="Wang X."/>
            <person name="Wang C.C."/>
            <person name="Yang T.C."/>
            <person name="Huo Q.B."/>
            <person name="Li W."/>
            <person name="Chen H.Y."/>
            <person name="Chen S.E."/>
            <person name="Zhou L.G."/>
            <person name="Ni X.B."/>
            <person name="Tian J.H."/>
            <person name="Sheng Y."/>
            <person name="Liu T."/>
            <person name="Pan Y.S."/>
            <person name="Xia L.Y."/>
            <person name="Li J."/>
            <person name="Zhao F."/>
            <person name="Cao W.C."/>
        </authorList>
    </citation>
    <scope>NUCLEOTIDE SEQUENCE [LARGE SCALE GENOMIC DNA]</scope>
    <source>
        <strain evidence="1">Iper-2018</strain>
    </source>
</reference>